<dbReference type="Gene3D" id="3.10.10.10">
    <property type="entry name" value="HIV Type 1 Reverse Transcriptase, subunit A, domain 1"/>
    <property type="match status" value="1"/>
</dbReference>
<protein>
    <submittedName>
        <fullName evidence="4">Uncharacterized protein</fullName>
    </submittedName>
</protein>
<dbReference type="InterPro" id="IPR012337">
    <property type="entry name" value="RNaseH-like_sf"/>
</dbReference>
<dbReference type="InterPro" id="IPR001584">
    <property type="entry name" value="Integrase_cat-core"/>
</dbReference>
<dbReference type="PANTHER" id="PTHR37984">
    <property type="entry name" value="PROTEIN CBG26694"/>
    <property type="match status" value="1"/>
</dbReference>
<evidence type="ECO:0000259" key="3">
    <source>
        <dbReference type="PROSITE" id="PS50994"/>
    </source>
</evidence>
<feature type="compositionally biased region" description="Acidic residues" evidence="1">
    <location>
        <begin position="905"/>
        <end position="914"/>
    </location>
</feature>
<gene>
    <name evidence="4" type="ORF">PR048_010680</name>
</gene>
<dbReference type="Pfam" id="PF17919">
    <property type="entry name" value="RT_RNaseH_2"/>
    <property type="match status" value="1"/>
</dbReference>
<evidence type="ECO:0000256" key="1">
    <source>
        <dbReference type="SAM" id="MobiDB-lite"/>
    </source>
</evidence>
<dbReference type="Gene3D" id="3.30.70.270">
    <property type="match status" value="1"/>
</dbReference>
<organism evidence="4 5">
    <name type="scientific">Dryococelus australis</name>
    <dbReference type="NCBI Taxonomy" id="614101"/>
    <lineage>
        <taxon>Eukaryota</taxon>
        <taxon>Metazoa</taxon>
        <taxon>Ecdysozoa</taxon>
        <taxon>Arthropoda</taxon>
        <taxon>Hexapoda</taxon>
        <taxon>Insecta</taxon>
        <taxon>Pterygota</taxon>
        <taxon>Neoptera</taxon>
        <taxon>Polyneoptera</taxon>
        <taxon>Phasmatodea</taxon>
        <taxon>Verophasmatodea</taxon>
        <taxon>Anareolatae</taxon>
        <taxon>Phasmatidae</taxon>
        <taxon>Eurycanthinae</taxon>
        <taxon>Dryococelus</taxon>
    </lineage>
</organism>
<feature type="region of interest" description="Disordered" evidence="1">
    <location>
        <begin position="832"/>
        <end position="914"/>
    </location>
</feature>
<dbReference type="EMBL" id="JARBHB010000003">
    <property type="protein sequence ID" value="KAJ8891165.1"/>
    <property type="molecule type" value="Genomic_DNA"/>
</dbReference>
<dbReference type="InterPro" id="IPR036397">
    <property type="entry name" value="RNaseH_sf"/>
</dbReference>
<evidence type="ECO:0000313" key="4">
    <source>
        <dbReference type="EMBL" id="KAJ8891165.1"/>
    </source>
</evidence>
<feature type="compositionally biased region" description="Polar residues" evidence="1">
    <location>
        <begin position="856"/>
        <end position="869"/>
    </location>
</feature>
<dbReference type="PROSITE" id="PS50994">
    <property type="entry name" value="INTEGRASE"/>
    <property type="match status" value="1"/>
</dbReference>
<dbReference type="PANTHER" id="PTHR37984:SF8">
    <property type="entry name" value="CCHC-TYPE DOMAIN-CONTAINING PROTEIN"/>
    <property type="match status" value="1"/>
</dbReference>
<dbReference type="PROSITE" id="PS50878">
    <property type="entry name" value="RT_POL"/>
    <property type="match status" value="1"/>
</dbReference>
<dbReference type="Gene3D" id="3.30.420.10">
    <property type="entry name" value="Ribonuclease H-like superfamily/Ribonuclease H"/>
    <property type="match status" value="1"/>
</dbReference>
<sequence>MEQLKPLKPFIFEGDLVSNWKCWKQQFIIYLKTIGRESKEDAVKIATLLHVLCEEAQDLFFTMDISEEEGKNMMEDGESIDTFVTAYRRLSGYESLGDDLIKDLIVCGVSDTRLKDWLLREKEAVGLHGVHYSSRTEGNTSGTSAGDREGYEYGTSHCRTRGNHKGRMVHNTHQAHSNIWGLPEQAVHHQQQKQKTSLEFNSKKDSYTRGQQINALNADVQVEPLVDCKSQYTVHDKENGWFYSLNSTESNVCVKFEVDTGAQLKKELDRMIELGVIAKMTEPTEWLNPIVVVRKLTGNVRVCLDPQPLNAAIMREYCRLPTWEEVTLKMNGAQYFSTLDVNKGFWQIRLAEDSSKLTTFNSSSQGRLRFTWLPHGLSCAPKIFYRVLSTLFQDIEGVQIYIDDIIVFGKDEIEHDKRLERVLQRETDSNVTFNVDNCRFRLKEVKYIGHIIDKEGIKVDPGKVRAITEFPEPGNVGELQRFLGMTTYWTQQHTIAFEHLKTLLTTSPVLQYYDPYDTVTLSVDASQKDLGALLSQSKGPVAYASESLSPAQQNYPQIEKVLLLVVYGCERFHQYIYGRKVLVESDHKPLEVIFSNPLDRSFEMPCEQVVLIPNSSYKSRKLQLNRVCSTPYTCISEYFEELQLETQNDETLNHLKTIIMNGWPSSHQQVPTCVKPYHSFKDELTVHDELVYKGTQIVVPKSMRHTILSKINHMRIQKSKLRAWECVFWPGMCNEIQEDMDKDYLLVVDAYSKYPEFRHLTNLSSTSLITYCKTIMAGYGILETLYSNNGPPFSSREFKEFARLWGINHKTTSPGYPQSNGLVERHVGSPVRVRKGDSGREESIESKGRHWLQGGKESQTHYYGYQSPTFGDLEEQEGNSQEIDNTEPITSANEKGQTTFNTEDGYSDNEQDGS</sequence>
<dbReference type="SUPFAM" id="SSF53098">
    <property type="entry name" value="Ribonuclease H-like"/>
    <property type="match status" value="1"/>
</dbReference>
<dbReference type="CDD" id="cd01647">
    <property type="entry name" value="RT_LTR"/>
    <property type="match status" value="1"/>
</dbReference>
<dbReference type="InterPro" id="IPR000477">
    <property type="entry name" value="RT_dom"/>
</dbReference>
<name>A0ABQ9I3C6_9NEOP</name>
<reference evidence="4 5" key="1">
    <citation type="submission" date="2023-02" db="EMBL/GenBank/DDBJ databases">
        <title>LHISI_Scaffold_Assembly.</title>
        <authorList>
            <person name="Stuart O.P."/>
            <person name="Cleave R."/>
            <person name="Magrath M.J.L."/>
            <person name="Mikheyev A.S."/>
        </authorList>
    </citation>
    <scope>NUCLEOTIDE SEQUENCE [LARGE SCALE GENOMIC DNA]</scope>
    <source>
        <strain evidence="4">Daus_M_001</strain>
        <tissue evidence="4">Leg muscle</tissue>
    </source>
</reference>
<evidence type="ECO:0000313" key="5">
    <source>
        <dbReference type="Proteomes" id="UP001159363"/>
    </source>
</evidence>
<proteinExistence type="predicted"/>
<evidence type="ECO:0000259" key="2">
    <source>
        <dbReference type="PROSITE" id="PS50878"/>
    </source>
</evidence>
<dbReference type="Gene3D" id="3.10.20.370">
    <property type="match status" value="1"/>
</dbReference>
<dbReference type="SUPFAM" id="SSF56672">
    <property type="entry name" value="DNA/RNA polymerases"/>
    <property type="match status" value="1"/>
</dbReference>
<accession>A0ABQ9I3C6</accession>
<dbReference type="InterPro" id="IPR043502">
    <property type="entry name" value="DNA/RNA_pol_sf"/>
</dbReference>
<feature type="compositionally biased region" description="Basic and acidic residues" evidence="1">
    <location>
        <begin position="834"/>
        <end position="848"/>
    </location>
</feature>
<dbReference type="Pfam" id="PF00078">
    <property type="entry name" value="RVT_1"/>
    <property type="match status" value="1"/>
</dbReference>
<feature type="domain" description="Integrase catalytic" evidence="3">
    <location>
        <begin position="716"/>
        <end position="825"/>
    </location>
</feature>
<dbReference type="InterPro" id="IPR041577">
    <property type="entry name" value="RT_RNaseH_2"/>
</dbReference>
<keyword evidence="5" id="KW-1185">Reference proteome</keyword>
<dbReference type="InterPro" id="IPR043128">
    <property type="entry name" value="Rev_trsase/Diguanyl_cyclase"/>
</dbReference>
<dbReference type="InterPro" id="IPR050951">
    <property type="entry name" value="Retrovirus_Pol_polyprotein"/>
</dbReference>
<feature type="compositionally biased region" description="Polar residues" evidence="1">
    <location>
        <begin position="878"/>
        <end position="904"/>
    </location>
</feature>
<comment type="caution">
    <text evidence="4">The sequence shown here is derived from an EMBL/GenBank/DDBJ whole genome shotgun (WGS) entry which is preliminary data.</text>
</comment>
<feature type="domain" description="Reverse transcriptase" evidence="2">
    <location>
        <begin position="274"/>
        <end position="452"/>
    </location>
</feature>
<dbReference type="Proteomes" id="UP001159363">
    <property type="component" value="Chromosome 3"/>
</dbReference>